<dbReference type="Proteomes" id="UP000008783">
    <property type="component" value="Unassembled WGS sequence"/>
</dbReference>
<dbReference type="KEGG" id="pgr:PGTG_20975"/>
<dbReference type="EMBL" id="DS178268">
    <property type="protein sequence ID" value="EHS64513.1"/>
    <property type="molecule type" value="Genomic_DNA"/>
</dbReference>
<dbReference type="OrthoDB" id="2514321at2759"/>
<feature type="region of interest" description="Disordered" evidence="1">
    <location>
        <begin position="383"/>
        <end position="423"/>
    </location>
</feature>
<gene>
    <name evidence="2" type="ORF">PGTG_20975</name>
</gene>
<evidence type="ECO:0000256" key="1">
    <source>
        <dbReference type="SAM" id="MobiDB-lite"/>
    </source>
</evidence>
<organism evidence="2 3">
    <name type="scientific">Puccinia graminis f. sp. tritici (strain CRL 75-36-700-3 / race SCCL)</name>
    <name type="common">Black stem rust fungus</name>
    <dbReference type="NCBI Taxonomy" id="418459"/>
    <lineage>
        <taxon>Eukaryota</taxon>
        <taxon>Fungi</taxon>
        <taxon>Dikarya</taxon>
        <taxon>Basidiomycota</taxon>
        <taxon>Pucciniomycotina</taxon>
        <taxon>Pucciniomycetes</taxon>
        <taxon>Pucciniales</taxon>
        <taxon>Pucciniaceae</taxon>
        <taxon>Puccinia</taxon>
    </lineage>
</organism>
<evidence type="ECO:0000313" key="2">
    <source>
        <dbReference type="EMBL" id="EHS64513.1"/>
    </source>
</evidence>
<accession>H6QPZ0</accession>
<dbReference type="HOGENOM" id="CLU_649132_0_0_1"/>
<keyword evidence="3" id="KW-1185">Reference proteome</keyword>
<dbReference type="AlphaFoldDB" id="H6QPZ0"/>
<feature type="region of interest" description="Disordered" evidence="1">
    <location>
        <begin position="1"/>
        <end position="28"/>
    </location>
</feature>
<feature type="region of interest" description="Disordered" evidence="1">
    <location>
        <begin position="215"/>
        <end position="234"/>
    </location>
</feature>
<evidence type="ECO:0000313" key="3">
    <source>
        <dbReference type="Proteomes" id="UP000008783"/>
    </source>
</evidence>
<name>H6QPZ0_PUCGT</name>
<proteinExistence type="predicted"/>
<dbReference type="GeneID" id="13542644"/>
<feature type="compositionally biased region" description="Acidic residues" evidence="1">
    <location>
        <begin position="400"/>
        <end position="409"/>
    </location>
</feature>
<dbReference type="RefSeq" id="XP_003890427.1">
    <property type="nucleotide sequence ID" value="XM_003890378.1"/>
</dbReference>
<feature type="compositionally biased region" description="Basic and acidic residues" evidence="1">
    <location>
        <begin position="389"/>
        <end position="399"/>
    </location>
</feature>
<sequence>MPQARLIGQKRRPTKPPPQAGPPGGSGLMLAIRQMTKSTFIRVTASSPSLPANDMDSRSSVLDRTVVQVAGDALPMTLHLSYHVWITQPGGDRTRYPSPHAQIGLDWIETIGPKAGVQLSFVDDPRSWTLPDFQEAVIQKIQARSPDVALVILAQHHAKDLTWEIIRTGPEEGPLLSSKIDHPWEWTIQTRSITQASKEFKYTVHVTGVEPQPTTWRSHMTGRGAITQRPGGHARRSDPFVDLYLQYTIYAPLGPTRDGETYYQSFSRDHPGVRKRLDFTGLSFPKLKAYILSILNSEKRSAAIDALAEDADLTCDLRWHYSIVDPGYPELQGTFDTSQPACSDAFSQAVLASSRHAKTTLVIRMPYEHRVILPLPLPSRRIYSGNKRPKLEDPTRHDELADDASEEGPSDSPGDRLTIPAFL</sequence>
<reference evidence="3" key="1">
    <citation type="journal article" date="2011" name="Proc. Natl. Acad. Sci. U.S.A.">
        <title>Obligate biotrophy features unraveled by the genomic analysis of rust fungi.</title>
        <authorList>
            <person name="Duplessis S."/>
            <person name="Cuomo C.A."/>
            <person name="Lin Y.-C."/>
            <person name="Aerts A."/>
            <person name="Tisserant E."/>
            <person name="Veneault-Fourrey C."/>
            <person name="Joly D.L."/>
            <person name="Hacquard S."/>
            <person name="Amselem J."/>
            <person name="Cantarel B.L."/>
            <person name="Chiu R."/>
            <person name="Coutinho P.M."/>
            <person name="Feau N."/>
            <person name="Field M."/>
            <person name="Frey P."/>
            <person name="Gelhaye E."/>
            <person name="Goldberg J."/>
            <person name="Grabherr M.G."/>
            <person name="Kodira C.D."/>
            <person name="Kohler A."/>
            <person name="Kuees U."/>
            <person name="Lindquist E.A."/>
            <person name="Lucas S.M."/>
            <person name="Mago R."/>
            <person name="Mauceli E."/>
            <person name="Morin E."/>
            <person name="Murat C."/>
            <person name="Pangilinan J.L."/>
            <person name="Park R."/>
            <person name="Pearson M."/>
            <person name="Quesneville H."/>
            <person name="Rouhier N."/>
            <person name="Sakthikumar S."/>
            <person name="Salamov A.A."/>
            <person name="Schmutz J."/>
            <person name="Selles B."/>
            <person name="Shapiro H."/>
            <person name="Tanguay P."/>
            <person name="Tuskan G.A."/>
            <person name="Henrissat B."/>
            <person name="Van de Peer Y."/>
            <person name="Rouze P."/>
            <person name="Ellis J.G."/>
            <person name="Dodds P.N."/>
            <person name="Schein J.E."/>
            <person name="Zhong S."/>
            <person name="Hamelin R.C."/>
            <person name="Grigoriev I.V."/>
            <person name="Szabo L.J."/>
            <person name="Martin F."/>
        </authorList>
    </citation>
    <scope>NUCLEOTIDE SEQUENCE [LARGE SCALE GENOMIC DNA]</scope>
    <source>
        <strain evidence="3">CRL 75-36-700-3 / race SCCL</strain>
    </source>
</reference>
<dbReference type="VEuPathDB" id="FungiDB:PGTG_20975"/>
<protein>
    <submittedName>
        <fullName evidence="2">Uncharacterized protein</fullName>
    </submittedName>
</protein>
<dbReference type="InParanoid" id="H6QPZ0"/>